<feature type="compositionally biased region" description="Polar residues" evidence="1">
    <location>
        <begin position="518"/>
        <end position="530"/>
    </location>
</feature>
<dbReference type="AlphaFoldDB" id="A0A9P7N0K2"/>
<feature type="compositionally biased region" description="Basic and acidic residues" evidence="1">
    <location>
        <begin position="558"/>
        <end position="573"/>
    </location>
</feature>
<feature type="compositionally biased region" description="Basic and acidic residues" evidence="1">
    <location>
        <begin position="735"/>
        <end position="796"/>
    </location>
</feature>
<evidence type="ECO:0000256" key="1">
    <source>
        <dbReference type="SAM" id="MobiDB-lite"/>
    </source>
</evidence>
<feature type="compositionally biased region" description="Polar residues" evidence="1">
    <location>
        <begin position="457"/>
        <end position="474"/>
    </location>
</feature>
<feature type="compositionally biased region" description="Polar residues" evidence="1">
    <location>
        <begin position="172"/>
        <end position="186"/>
    </location>
</feature>
<dbReference type="Proteomes" id="UP000784919">
    <property type="component" value="Unassembled WGS sequence"/>
</dbReference>
<gene>
    <name evidence="2" type="ORF">E4U56_005507</name>
</gene>
<feature type="compositionally biased region" description="Polar residues" evidence="1">
    <location>
        <begin position="418"/>
        <end position="438"/>
    </location>
</feature>
<feature type="compositionally biased region" description="Acidic residues" evidence="1">
    <location>
        <begin position="191"/>
        <end position="204"/>
    </location>
</feature>
<feature type="compositionally biased region" description="Polar residues" evidence="1">
    <location>
        <begin position="123"/>
        <end position="145"/>
    </location>
</feature>
<evidence type="ECO:0000313" key="3">
    <source>
        <dbReference type="Proteomes" id="UP000784919"/>
    </source>
</evidence>
<protein>
    <submittedName>
        <fullName evidence="2">Uncharacterized protein</fullName>
    </submittedName>
</protein>
<feature type="compositionally biased region" description="Basic and acidic residues" evidence="1">
    <location>
        <begin position="69"/>
        <end position="78"/>
    </location>
</feature>
<dbReference type="GO" id="GO:0043484">
    <property type="term" value="P:regulation of RNA splicing"/>
    <property type="evidence" value="ECO:0007669"/>
    <property type="project" value="InterPro"/>
</dbReference>
<dbReference type="OrthoDB" id="106784at2759"/>
<sequence length="899" mass="98619">MAIPISEAQAELIRSSTKSPSGKTCSRHFVSGQSDLPPSCPVCEHSPLSAEDCNPNKSLRTTIRVFLRTAEKKREASRPKQPAPPTPVAETPTTAESQPASGNDAPVTTNASGQELGDKEGVQTASVASVPQDTPASDQANISQGDETKTETGPLPSAADPSSHGDEDVVNGESQGVQNSDGQQLGQAGEDAGDENEDENGNETENEKENYGTDAMNSGYTSAMFSGPGDFNQMQMMMAMQNGMTPGSFGNFSMMGMPGMGMDPMAMQNMYMNGGFQGMGMNGMGGSYGGGFGQGSNMNDWGGSQSWNFDQNNYNQNGTGMGTGDFGSFNSGFQTGYNQGNYGHINDYRRGNFGRGRGRARGAFGSYGRGGYQYNEASNYQSHGHAQAQYMQQQQPHPHQQLQPQPQGAQAYAGQVQDATSTNGNAEEGSEQTANRDSGGQGAGSDIPSTGGAEGQNIETSSSGDAQGNANGTGAIQSVLPAQDVPINAPTGPKAMRQGLPNTSLHNLRARGYPVGNEAQSQINTGTSQPIPRPATVKAGPRSDISLDREQEMQTAHDANREPSKDHEIRDRSNLGSQPPPSRNRSPSRSQMGSVLQSRSGSKNRDRGRDMERSRSRSRTASRSRKSSHRRRRQRSGSVKEGEDDEGPRRKKHHSSNYKKPFYGGDDDQPPESKQADPSRSRSTSPQSVKKSTHHRSSHRDKDRIRDSEPRRDRDKDKYRDDEKAKSSRSSHRSSYKDKDRDHDNSSSRRRDKDRDRKDRKERRRDRDRDRDRIHDRDRDRDRGSARDRDRGDKTHTSTSSRRATPSRDRDKPSHSESTDPHTLEREARNRERLLKEAQRMAGLASLAGSKRSRDELGDDAPTSRRDRRTGRRTDARNGVDEEERMRRLEAEREGGRWG</sequence>
<feature type="compositionally biased region" description="Polar residues" evidence="1">
    <location>
        <begin position="97"/>
        <end position="113"/>
    </location>
</feature>
<dbReference type="GO" id="GO:0003723">
    <property type="term" value="F:RNA binding"/>
    <property type="evidence" value="ECO:0007669"/>
    <property type="project" value="InterPro"/>
</dbReference>
<feature type="compositionally biased region" description="Low complexity" evidence="1">
    <location>
        <begin position="383"/>
        <end position="417"/>
    </location>
</feature>
<organism evidence="2 3">
    <name type="scientific">Claviceps arundinis</name>
    <dbReference type="NCBI Taxonomy" id="1623583"/>
    <lineage>
        <taxon>Eukaryota</taxon>
        <taxon>Fungi</taxon>
        <taxon>Dikarya</taxon>
        <taxon>Ascomycota</taxon>
        <taxon>Pezizomycotina</taxon>
        <taxon>Sordariomycetes</taxon>
        <taxon>Hypocreomycetidae</taxon>
        <taxon>Hypocreales</taxon>
        <taxon>Clavicipitaceae</taxon>
        <taxon>Claviceps</taxon>
    </lineage>
</organism>
<dbReference type="InterPro" id="IPR032922">
    <property type="entry name" value="SON"/>
</dbReference>
<feature type="region of interest" description="Disordered" evidence="1">
    <location>
        <begin position="1"/>
        <end position="219"/>
    </location>
</feature>
<reference evidence="2" key="1">
    <citation type="journal article" date="2020" name="bioRxiv">
        <title>Whole genome comparisons of ergot fungi reveals the divergence and evolution of species within the genus Claviceps are the result of varying mechanisms driving genome evolution and host range expansion.</title>
        <authorList>
            <person name="Wyka S.A."/>
            <person name="Mondo S.J."/>
            <person name="Liu M."/>
            <person name="Dettman J."/>
            <person name="Nalam V."/>
            <person name="Broders K.D."/>
        </authorList>
    </citation>
    <scope>NUCLEOTIDE SEQUENCE</scope>
    <source>
        <strain evidence="2">CCC 1102</strain>
    </source>
</reference>
<dbReference type="PANTHER" id="PTHR46528:SF1">
    <property type="entry name" value="PROTEIN SON"/>
    <property type="match status" value="1"/>
</dbReference>
<feature type="compositionally biased region" description="Basic and acidic residues" evidence="1">
    <location>
        <begin position="700"/>
        <end position="726"/>
    </location>
</feature>
<feature type="compositionally biased region" description="Polar residues" evidence="1">
    <location>
        <begin position="14"/>
        <end position="24"/>
    </location>
</feature>
<feature type="compositionally biased region" description="Polar residues" evidence="1">
    <location>
        <begin position="681"/>
        <end position="690"/>
    </location>
</feature>
<evidence type="ECO:0000313" key="2">
    <source>
        <dbReference type="EMBL" id="KAG5978029.1"/>
    </source>
</evidence>
<feature type="compositionally biased region" description="Polar residues" evidence="1">
    <location>
        <begin position="591"/>
        <end position="601"/>
    </location>
</feature>
<proteinExistence type="predicted"/>
<feature type="compositionally biased region" description="Basic and acidic residues" evidence="1">
    <location>
        <begin position="603"/>
        <end position="615"/>
    </location>
</feature>
<dbReference type="GO" id="GO:0051726">
    <property type="term" value="P:regulation of cell cycle"/>
    <property type="evidence" value="ECO:0007669"/>
    <property type="project" value="InterPro"/>
</dbReference>
<feature type="compositionally biased region" description="Basic residues" evidence="1">
    <location>
        <begin position="616"/>
        <end position="635"/>
    </location>
</feature>
<comment type="caution">
    <text evidence="2">The sequence shown here is derived from an EMBL/GenBank/DDBJ whole genome shotgun (WGS) entry which is preliminary data.</text>
</comment>
<feature type="compositionally biased region" description="Basic and acidic residues" evidence="1">
    <location>
        <begin position="872"/>
        <end position="899"/>
    </location>
</feature>
<accession>A0A9P7N0K2</accession>
<feature type="region of interest" description="Disordered" evidence="1">
    <location>
        <begin position="518"/>
        <end position="899"/>
    </location>
</feature>
<dbReference type="EMBL" id="SRPS01000004">
    <property type="protein sequence ID" value="KAG5978029.1"/>
    <property type="molecule type" value="Genomic_DNA"/>
</dbReference>
<name>A0A9P7N0K2_9HYPO</name>
<dbReference type="PANTHER" id="PTHR46528">
    <property type="entry name" value="PROTEIN SON"/>
    <property type="match status" value="1"/>
</dbReference>
<feature type="compositionally biased region" description="Basic and acidic residues" evidence="1">
    <location>
        <begin position="806"/>
        <end position="839"/>
    </location>
</feature>
<feature type="region of interest" description="Disordered" evidence="1">
    <location>
        <begin position="382"/>
        <end position="474"/>
    </location>
</feature>